<dbReference type="InterPro" id="IPR016162">
    <property type="entry name" value="Ald_DH_N"/>
</dbReference>
<dbReference type="Proteomes" id="UP000823405">
    <property type="component" value="Unassembled WGS sequence"/>
</dbReference>
<evidence type="ECO:0000313" key="10">
    <source>
        <dbReference type="Proteomes" id="UP000823405"/>
    </source>
</evidence>
<comment type="similarity">
    <text evidence="1 4 7">Belongs to the aldehyde dehydrogenase family.</text>
</comment>
<dbReference type="InterPro" id="IPR029510">
    <property type="entry name" value="Ald_DH_CS_GLU"/>
</dbReference>
<dbReference type="Pfam" id="PF00171">
    <property type="entry name" value="Aldedh"/>
    <property type="match status" value="1"/>
</dbReference>
<feature type="active site" evidence="5">
    <location>
        <position position="255"/>
    </location>
</feature>
<dbReference type="FunFam" id="3.40.309.10:FF:000025">
    <property type="entry name" value="Aldehyde dehydrogenase"/>
    <property type="match status" value="1"/>
</dbReference>
<dbReference type="GO" id="GO:0004029">
    <property type="term" value="F:aldehyde dehydrogenase (NAD+) activity"/>
    <property type="evidence" value="ECO:0007669"/>
    <property type="project" value="TreeGrafter"/>
</dbReference>
<dbReference type="Gene3D" id="3.40.309.10">
    <property type="entry name" value="Aldehyde Dehydrogenase, Chain A, domain 2"/>
    <property type="match status" value="1"/>
</dbReference>
<dbReference type="EMBL" id="JAAAIN010003127">
    <property type="protein sequence ID" value="KAG0287555.1"/>
    <property type="molecule type" value="Genomic_DNA"/>
</dbReference>
<dbReference type="FunFam" id="3.40.605.10:FF:000004">
    <property type="entry name" value="Aldehyde dehydrogenase"/>
    <property type="match status" value="1"/>
</dbReference>
<dbReference type="SUPFAM" id="SSF53720">
    <property type="entry name" value="ALDH-like"/>
    <property type="match status" value="1"/>
</dbReference>
<feature type="domain" description="Aldehyde dehydrogenase" evidence="8">
    <location>
        <begin position="8"/>
        <end position="441"/>
    </location>
</feature>
<dbReference type="PANTHER" id="PTHR43570">
    <property type="entry name" value="ALDEHYDE DEHYDROGENASE"/>
    <property type="match status" value="1"/>
</dbReference>
<evidence type="ECO:0000256" key="5">
    <source>
        <dbReference type="PIRSR" id="PIRSR036492-1"/>
    </source>
</evidence>
<reference evidence="9" key="1">
    <citation type="journal article" date="2020" name="Fungal Divers.">
        <title>Resolving the Mortierellaceae phylogeny through synthesis of multi-gene phylogenetics and phylogenomics.</title>
        <authorList>
            <person name="Vandepol N."/>
            <person name="Liber J."/>
            <person name="Desiro A."/>
            <person name="Na H."/>
            <person name="Kennedy M."/>
            <person name="Barry K."/>
            <person name="Grigoriev I.V."/>
            <person name="Miller A.N."/>
            <person name="O'Donnell K."/>
            <person name="Stajich J.E."/>
            <person name="Bonito G."/>
        </authorList>
    </citation>
    <scope>NUCLEOTIDE SEQUENCE</scope>
    <source>
        <strain evidence="9">NVP60</strain>
    </source>
</reference>
<name>A0A9P6UFF6_9FUNG</name>
<dbReference type="InterPro" id="IPR015590">
    <property type="entry name" value="Aldehyde_DH_dom"/>
</dbReference>
<proteinExistence type="inferred from homology"/>
<gene>
    <name evidence="9" type="primary">ALDH3B2_2</name>
    <name evidence="9" type="ORF">BGZ97_007062</name>
</gene>
<feature type="active site" evidence="5 6">
    <location>
        <position position="221"/>
    </location>
</feature>
<dbReference type="Gene3D" id="3.40.605.10">
    <property type="entry name" value="Aldehyde Dehydrogenase, Chain A, domain 1"/>
    <property type="match status" value="1"/>
</dbReference>
<evidence type="ECO:0000256" key="1">
    <source>
        <dbReference type="ARBA" id="ARBA00009986"/>
    </source>
</evidence>
<protein>
    <recommendedName>
        <fullName evidence="4">Aldehyde dehydrogenase</fullName>
    </recommendedName>
</protein>
<dbReference type="InterPro" id="IPR012394">
    <property type="entry name" value="Aldehyde_DH_NAD(P)"/>
</dbReference>
<dbReference type="GO" id="GO:0005737">
    <property type="term" value="C:cytoplasm"/>
    <property type="evidence" value="ECO:0007669"/>
    <property type="project" value="TreeGrafter"/>
</dbReference>
<evidence type="ECO:0000256" key="4">
    <source>
        <dbReference type="PIRNR" id="PIRNR036492"/>
    </source>
</evidence>
<dbReference type="OrthoDB" id="440325at2759"/>
<keyword evidence="10" id="KW-1185">Reference proteome</keyword>
<sequence>MTTAILNYHTEAEIDQAVLTVQQTFRSGYTRPLKFRRHQLEQLWRLIDDNTDALCDALYKDLRKPQYEATLGELITAKEEINDALVHLDEWAKDERTTPSFVNRVGTTCIKRKEPKGAVLVIAPWNYPVYLALTPLVGAIAAGCTAVLKPSEVTPHSAKLIAELIPRYLDNKAFIVVNGGAQETTQLLDHKWDHIFYTGNGTVAKIIMKAAAKHLTSMTLELGGKSPVTIDENANMTVAAKRIAFGKTFNAGQTCVAPDYILITAKAEEKFVPALKQAYLEMFGADPQASKDYARIVNTRHFKRLCNVLMENKSGDVVIGGQADEDDLYIAPTVIANVERDDKLMEEEIFGPLLPLIRVTDIDDAIEYVNSKDDPLALYIFSTNKKLVNKVLDSTRSGGVLVNDTLMHVSEGTLPFGGTGPSGMGSYHGKSSFDAFTHVRSTMIKGLSPVMESAMGLRYAPYTARNLSVAKMILETIPQFKRGFLQKYIKWIIVAVLFGVHYARNRRLS</sequence>
<comment type="caution">
    <text evidence="9">The sequence shown here is derived from an EMBL/GenBank/DDBJ whole genome shotgun (WGS) entry which is preliminary data.</text>
</comment>
<evidence type="ECO:0000259" key="8">
    <source>
        <dbReference type="Pfam" id="PF00171"/>
    </source>
</evidence>
<evidence type="ECO:0000256" key="7">
    <source>
        <dbReference type="RuleBase" id="RU003345"/>
    </source>
</evidence>
<organism evidence="9 10">
    <name type="scientific">Linnemannia gamsii</name>
    <dbReference type="NCBI Taxonomy" id="64522"/>
    <lineage>
        <taxon>Eukaryota</taxon>
        <taxon>Fungi</taxon>
        <taxon>Fungi incertae sedis</taxon>
        <taxon>Mucoromycota</taxon>
        <taxon>Mortierellomycotina</taxon>
        <taxon>Mortierellomycetes</taxon>
        <taxon>Mortierellales</taxon>
        <taxon>Mortierellaceae</taxon>
        <taxon>Linnemannia</taxon>
    </lineage>
</organism>
<dbReference type="AlphaFoldDB" id="A0A9P6UFF6"/>
<keyword evidence="3" id="KW-0520">NAD</keyword>
<dbReference type="PIRSF" id="PIRSF036492">
    <property type="entry name" value="ALDH"/>
    <property type="match status" value="1"/>
</dbReference>
<evidence type="ECO:0000256" key="2">
    <source>
        <dbReference type="ARBA" id="ARBA00023002"/>
    </source>
</evidence>
<dbReference type="InterPro" id="IPR016163">
    <property type="entry name" value="Ald_DH_C"/>
</dbReference>
<dbReference type="PANTHER" id="PTHR43570:SF16">
    <property type="entry name" value="ALDEHYDE DEHYDROGENASE TYPE III, ISOFORM Q"/>
    <property type="match status" value="1"/>
</dbReference>
<dbReference type="GO" id="GO:0006081">
    <property type="term" value="P:aldehyde metabolic process"/>
    <property type="evidence" value="ECO:0007669"/>
    <property type="project" value="InterPro"/>
</dbReference>
<evidence type="ECO:0000313" key="9">
    <source>
        <dbReference type="EMBL" id="KAG0287555.1"/>
    </source>
</evidence>
<dbReference type="PROSITE" id="PS00687">
    <property type="entry name" value="ALDEHYDE_DEHYDR_GLU"/>
    <property type="match status" value="1"/>
</dbReference>
<accession>A0A9P6UFF6</accession>
<evidence type="ECO:0000256" key="6">
    <source>
        <dbReference type="PROSITE-ProRule" id="PRU10007"/>
    </source>
</evidence>
<evidence type="ECO:0000256" key="3">
    <source>
        <dbReference type="ARBA" id="ARBA00023027"/>
    </source>
</evidence>
<keyword evidence="2 4" id="KW-0560">Oxidoreductase</keyword>
<dbReference type="InterPro" id="IPR016161">
    <property type="entry name" value="Ald_DH/histidinol_DH"/>
</dbReference>